<proteinExistence type="predicted"/>
<reference evidence="2" key="1">
    <citation type="submission" date="2016-07" db="EMBL/GenBank/DDBJ databases">
        <authorList>
            <person name="Bretaudeau A."/>
        </authorList>
    </citation>
    <scope>NUCLEOTIDE SEQUENCE</scope>
    <source>
        <strain evidence="2">Rice</strain>
        <tissue evidence="2">Whole body</tissue>
    </source>
</reference>
<organism evidence="2">
    <name type="scientific">Spodoptera frugiperda</name>
    <name type="common">Fall armyworm</name>
    <dbReference type="NCBI Taxonomy" id="7108"/>
    <lineage>
        <taxon>Eukaryota</taxon>
        <taxon>Metazoa</taxon>
        <taxon>Ecdysozoa</taxon>
        <taxon>Arthropoda</taxon>
        <taxon>Hexapoda</taxon>
        <taxon>Insecta</taxon>
        <taxon>Pterygota</taxon>
        <taxon>Neoptera</taxon>
        <taxon>Endopterygota</taxon>
        <taxon>Lepidoptera</taxon>
        <taxon>Glossata</taxon>
        <taxon>Ditrysia</taxon>
        <taxon>Noctuoidea</taxon>
        <taxon>Noctuidae</taxon>
        <taxon>Amphipyrinae</taxon>
        <taxon>Spodoptera</taxon>
    </lineage>
</organism>
<protein>
    <submittedName>
        <fullName evidence="2">SFRICE_000652</fullName>
    </submittedName>
</protein>
<dbReference type="EMBL" id="ODYU01008429">
    <property type="protein sequence ID" value="SOQ52023.1"/>
    <property type="molecule type" value="Genomic_DNA"/>
</dbReference>
<feature type="region of interest" description="Disordered" evidence="1">
    <location>
        <begin position="43"/>
        <end position="66"/>
    </location>
</feature>
<evidence type="ECO:0000256" key="1">
    <source>
        <dbReference type="SAM" id="MobiDB-lite"/>
    </source>
</evidence>
<evidence type="ECO:0000313" key="2">
    <source>
        <dbReference type="EMBL" id="SOQ52023.1"/>
    </source>
</evidence>
<gene>
    <name evidence="2" type="ORF">SFRICE_000652</name>
</gene>
<name>A0A2H1WG28_SPOFR</name>
<sequence>MCTCEIWERRKCVSRTQHGNSPHARHIVHAHIHHDLLWTDHSTSVPEKPLHTTQQVCNSPTDEQYL</sequence>
<accession>A0A2H1WG28</accession>
<dbReference type="AlphaFoldDB" id="A0A2H1WG28"/>